<dbReference type="InterPro" id="IPR032267">
    <property type="entry name" value="DUF4832"/>
</dbReference>
<evidence type="ECO:0000256" key="3">
    <source>
        <dbReference type="ARBA" id="ARBA00022475"/>
    </source>
</evidence>
<organism evidence="14 15">
    <name type="scientific">Pythium insidiosum</name>
    <name type="common">Pythiosis disease agent</name>
    <dbReference type="NCBI Taxonomy" id="114742"/>
    <lineage>
        <taxon>Eukaryota</taxon>
        <taxon>Sar</taxon>
        <taxon>Stramenopiles</taxon>
        <taxon>Oomycota</taxon>
        <taxon>Peronosporomycetes</taxon>
        <taxon>Pythiales</taxon>
        <taxon>Pythiaceae</taxon>
        <taxon>Pythium</taxon>
    </lineage>
</organism>
<dbReference type="EMBL" id="JAKCXM010000088">
    <property type="protein sequence ID" value="KAJ0403118.1"/>
    <property type="molecule type" value="Genomic_DNA"/>
</dbReference>
<dbReference type="Gene3D" id="3.80.10.10">
    <property type="entry name" value="Ribonuclease Inhibitor"/>
    <property type="match status" value="2"/>
</dbReference>
<dbReference type="Pfam" id="PF16173">
    <property type="entry name" value="DUF4874"/>
    <property type="match status" value="1"/>
</dbReference>
<keyword evidence="5" id="KW-0732">Signal</keyword>
<evidence type="ECO:0000313" key="15">
    <source>
        <dbReference type="Proteomes" id="UP001209570"/>
    </source>
</evidence>
<evidence type="ECO:0000256" key="7">
    <source>
        <dbReference type="ARBA" id="ARBA00023065"/>
    </source>
</evidence>
<protein>
    <submittedName>
        <fullName evidence="14">Uncharacterized protein</fullName>
    </submittedName>
</protein>
<evidence type="ECO:0000259" key="12">
    <source>
        <dbReference type="Pfam" id="PF16116"/>
    </source>
</evidence>
<evidence type="ECO:0000256" key="1">
    <source>
        <dbReference type="ARBA" id="ARBA00004162"/>
    </source>
</evidence>
<sequence>MAYYANLFAPSSKHTLSFWGYVHLAIAVLHGLDTSHLLLTCAFRIKATRVRRKTAPAVSLLTQPATQPALAPVCTGPCGQRVRRGFRRVWHALAWLVTQVFGRRGLLGIESAHFDVVFSLRELVEMTAQCVQLYKYSRLLGRPWINDVLVAMFMIDCWDSLFLHWALRDHEALRRVVSLSVDAGIKIATNVVIPAFILIPYLLEFDYEMHVFSARRMYIDELFIAMVTENRSVFALSTLDGLSKVLVVPSELQTFSNLLSMEVFNSTIISWPPEAALSDEKHTQITYVALIRVNMTGLPDGLHHASIPPSLLDLEISISNLTHLPTDLAFMWHDMDVFFIEYSRLTEFPSVTLELNPYFLSLVGNEIREIPSLVFSPEANPLIRFMLSENPIESLPAFVNATINVLGLDGTLVKELPPWVATQQLHRQLASSRRLAIAVAIVLCQWICAAYLMLLAEVYWFIDLPDMTYYANLLALPSVRRLSFWGNAHLAIAVLHVIDTLSLLLSCALRRTVRRKAKPRSEDPVIPVNASENEREVAGGPVSRRAYRALRRVCSVLWRNGERVFGQSGLLGIESSLFDVVFSLRELIEMSAQAIQLHKFSTLLARPWINDVLVLMFTLDCWDSTLLHWWLRDREALRRVVALTVDAAMTIGTNVVVPAMILIPYVIELDKELYAFSAARMYIEELFIAMATENRSIPNDLQKFKNLLSMEIFNSTIVSWPTSAALIATIHTQVTYLGLIRVNMTALPAGVLHSALPPSLLDIEVSISNLTRLPPDLSSVWHPMDIVFVEYSQLTAFPSVILELNPFYLSLLGNDIRDIPPITLSPLANPLARLTLAENPIEELPHFTNAVISILALDGTRIKELPAWVATQVRQRVYMWNTPQARRVNPDRGFYRHAETTTTRMQPLTQEFVDALGDEITLVKRMYYLDAFTTIPQLSSTFLDVIRKDFDLLERAGKRAILRFAYAADDATADPAESVILNHLDQLAPVLQRVAPSLLVFEAGFIGKWGEWYYTSRYGNAGVVSAAQMQSRYRIVRRMADSVPIEVPIAVRWSHWADQLIKLDISLRDRLALYDDCIFAPYNDLGTFNDAHESTAAYPFGSGGETCSSSFDLDSSTHSCAAFRLALQRVNATYVNIDYDRTKLAQYQQCNFEDLLGYRLSIRDQRVECVDGSCEVSIELENTGLARPTRDKRVVVLCGDTAQSVAEVDIRNDIELPAPAG</sequence>
<evidence type="ECO:0000313" key="14">
    <source>
        <dbReference type="EMBL" id="KAJ0403118.1"/>
    </source>
</evidence>
<dbReference type="InterPro" id="IPR032379">
    <property type="entry name" value="DUF4874"/>
</dbReference>
<dbReference type="InterPro" id="IPR051432">
    <property type="entry name" value="KCNMA1_auxiliary"/>
</dbReference>
<proteinExistence type="predicted"/>
<evidence type="ECO:0000256" key="4">
    <source>
        <dbReference type="ARBA" id="ARBA00022692"/>
    </source>
</evidence>
<evidence type="ECO:0000256" key="2">
    <source>
        <dbReference type="ARBA" id="ARBA00022448"/>
    </source>
</evidence>
<feature type="transmembrane region" description="Helical" evidence="11">
    <location>
        <begin position="20"/>
        <end position="43"/>
    </location>
</feature>
<keyword evidence="7" id="KW-0406">Ion transport</keyword>
<dbReference type="PANTHER" id="PTHR46473:SF10">
    <property type="entry name" value="LD45603P-RELATED"/>
    <property type="match status" value="1"/>
</dbReference>
<keyword evidence="6 11" id="KW-1133">Transmembrane helix</keyword>
<feature type="domain" description="DUF4832" evidence="12">
    <location>
        <begin position="1070"/>
        <end position="1210"/>
    </location>
</feature>
<feature type="domain" description="DUF4874" evidence="13">
    <location>
        <begin position="889"/>
        <end position="1052"/>
    </location>
</feature>
<evidence type="ECO:0000256" key="8">
    <source>
        <dbReference type="ARBA" id="ARBA00023136"/>
    </source>
</evidence>
<dbReference type="PANTHER" id="PTHR46473">
    <property type="entry name" value="GH08155P"/>
    <property type="match status" value="1"/>
</dbReference>
<feature type="transmembrane region" description="Helical" evidence="11">
    <location>
        <begin position="640"/>
        <end position="667"/>
    </location>
</feature>
<evidence type="ECO:0000259" key="13">
    <source>
        <dbReference type="Pfam" id="PF16173"/>
    </source>
</evidence>
<dbReference type="Pfam" id="PF16116">
    <property type="entry name" value="DUF4832"/>
    <property type="match status" value="1"/>
</dbReference>
<name>A0AAD5QBQ9_PYTIN</name>
<dbReference type="InterPro" id="IPR032675">
    <property type="entry name" value="LRR_dom_sf"/>
</dbReference>
<keyword evidence="9" id="KW-1015">Disulfide bond</keyword>
<reference evidence="14" key="1">
    <citation type="submission" date="2021-12" db="EMBL/GenBank/DDBJ databases">
        <title>Prjna785345.</title>
        <authorList>
            <person name="Rujirawat T."/>
            <person name="Krajaejun T."/>
        </authorList>
    </citation>
    <scope>NUCLEOTIDE SEQUENCE</scope>
    <source>
        <strain evidence="14">Pi057C3</strain>
    </source>
</reference>
<keyword evidence="2" id="KW-0813">Transport</keyword>
<feature type="transmembrane region" description="Helical" evidence="11">
    <location>
        <begin position="435"/>
        <end position="462"/>
    </location>
</feature>
<dbReference type="Proteomes" id="UP001209570">
    <property type="component" value="Unassembled WGS sequence"/>
</dbReference>
<keyword evidence="15" id="KW-1185">Reference proteome</keyword>
<keyword evidence="3" id="KW-1003">Cell membrane</keyword>
<dbReference type="GO" id="GO:0034220">
    <property type="term" value="P:monoatomic ion transmembrane transport"/>
    <property type="evidence" value="ECO:0007669"/>
    <property type="project" value="UniProtKB-KW"/>
</dbReference>
<dbReference type="SUPFAM" id="SSF52058">
    <property type="entry name" value="L domain-like"/>
    <property type="match status" value="1"/>
</dbReference>
<evidence type="ECO:0000256" key="6">
    <source>
        <dbReference type="ARBA" id="ARBA00022989"/>
    </source>
</evidence>
<dbReference type="AlphaFoldDB" id="A0AAD5QBQ9"/>
<comment type="subcellular location">
    <subcellularLocation>
        <location evidence="1">Cell membrane</location>
        <topology evidence="1">Single-pass membrane protein</topology>
    </subcellularLocation>
</comment>
<feature type="transmembrane region" description="Helical" evidence="11">
    <location>
        <begin position="482"/>
        <end position="509"/>
    </location>
</feature>
<accession>A0AAD5QBQ9</accession>
<evidence type="ECO:0000256" key="11">
    <source>
        <dbReference type="SAM" id="Phobius"/>
    </source>
</evidence>
<evidence type="ECO:0000256" key="10">
    <source>
        <dbReference type="ARBA" id="ARBA00023303"/>
    </source>
</evidence>
<keyword evidence="4 11" id="KW-0812">Transmembrane</keyword>
<evidence type="ECO:0000256" key="9">
    <source>
        <dbReference type="ARBA" id="ARBA00023157"/>
    </source>
</evidence>
<dbReference type="GO" id="GO:0005886">
    <property type="term" value="C:plasma membrane"/>
    <property type="evidence" value="ECO:0007669"/>
    <property type="project" value="UniProtKB-SubCell"/>
</dbReference>
<comment type="caution">
    <text evidence="14">The sequence shown here is derived from an EMBL/GenBank/DDBJ whole genome shotgun (WGS) entry which is preliminary data.</text>
</comment>
<evidence type="ECO:0000256" key="5">
    <source>
        <dbReference type="ARBA" id="ARBA00022729"/>
    </source>
</evidence>
<keyword evidence="10" id="KW-0407">Ion channel</keyword>
<keyword evidence="8 11" id="KW-0472">Membrane</keyword>
<gene>
    <name evidence="14" type="ORF">P43SY_009548</name>
</gene>